<dbReference type="Proteomes" id="UP000494206">
    <property type="component" value="Unassembled WGS sequence"/>
</dbReference>
<organism evidence="2 3">
    <name type="scientific">Caenorhabditis bovis</name>
    <dbReference type="NCBI Taxonomy" id="2654633"/>
    <lineage>
        <taxon>Eukaryota</taxon>
        <taxon>Metazoa</taxon>
        <taxon>Ecdysozoa</taxon>
        <taxon>Nematoda</taxon>
        <taxon>Chromadorea</taxon>
        <taxon>Rhabditida</taxon>
        <taxon>Rhabditina</taxon>
        <taxon>Rhabditomorpha</taxon>
        <taxon>Rhabditoidea</taxon>
        <taxon>Rhabditidae</taxon>
        <taxon>Peloderinae</taxon>
        <taxon>Caenorhabditis</taxon>
    </lineage>
</organism>
<accession>A0A8S1ERN1</accession>
<gene>
    <name evidence="2" type="ORF">CBOVIS_LOCUS6453</name>
</gene>
<sequence length="66" mass="7267">MPSYYSLLVIINLEPFEKILPYTTAQKTIFLAVAGGTFVLLIALAILSGLSDTIARTRQKSKRTHA</sequence>
<reference evidence="2 3" key="1">
    <citation type="submission" date="2020-04" db="EMBL/GenBank/DDBJ databases">
        <authorList>
            <person name="Laetsch R D."/>
            <person name="Stevens L."/>
            <person name="Kumar S."/>
            <person name="Blaxter L. M."/>
        </authorList>
    </citation>
    <scope>NUCLEOTIDE SEQUENCE [LARGE SCALE GENOMIC DNA]</scope>
</reference>
<feature type="transmembrane region" description="Helical" evidence="1">
    <location>
        <begin position="29"/>
        <end position="50"/>
    </location>
</feature>
<protein>
    <submittedName>
        <fullName evidence="2">Uncharacterized protein</fullName>
    </submittedName>
</protein>
<comment type="caution">
    <text evidence="2">The sequence shown here is derived from an EMBL/GenBank/DDBJ whole genome shotgun (WGS) entry which is preliminary data.</text>
</comment>
<evidence type="ECO:0000313" key="3">
    <source>
        <dbReference type="Proteomes" id="UP000494206"/>
    </source>
</evidence>
<dbReference type="OrthoDB" id="5869597at2759"/>
<name>A0A8S1ERN1_9PELO</name>
<evidence type="ECO:0000256" key="1">
    <source>
        <dbReference type="SAM" id="Phobius"/>
    </source>
</evidence>
<proteinExistence type="predicted"/>
<keyword evidence="3" id="KW-1185">Reference proteome</keyword>
<dbReference type="AlphaFoldDB" id="A0A8S1ERN1"/>
<dbReference type="EMBL" id="CADEPM010000004">
    <property type="protein sequence ID" value="CAB3404059.1"/>
    <property type="molecule type" value="Genomic_DNA"/>
</dbReference>
<keyword evidence="1" id="KW-1133">Transmembrane helix</keyword>
<keyword evidence="1" id="KW-0472">Membrane</keyword>
<keyword evidence="1" id="KW-0812">Transmembrane</keyword>
<evidence type="ECO:0000313" key="2">
    <source>
        <dbReference type="EMBL" id="CAB3404059.1"/>
    </source>
</evidence>